<dbReference type="RefSeq" id="WP_135282564.1">
    <property type="nucleotide sequence ID" value="NZ_SRIO01000017.1"/>
</dbReference>
<keyword evidence="2" id="KW-1185">Reference proteome</keyword>
<accession>A0A4Z0F7J9</accession>
<proteinExistence type="predicted"/>
<dbReference type="Proteomes" id="UP000297890">
    <property type="component" value="Unassembled WGS sequence"/>
</dbReference>
<evidence type="ECO:0000313" key="1">
    <source>
        <dbReference type="EMBL" id="TFZ81687.1"/>
    </source>
</evidence>
<evidence type="ECO:0000313" key="2">
    <source>
        <dbReference type="Proteomes" id="UP000297890"/>
    </source>
</evidence>
<sequence>MFKTTSVVAAVKYAIESGVSEIEMHHRIQLVLKTNKELPDIFYNEVNQWQRYMAQNTRINKFREI</sequence>
<protein>
    <submittedName>
        <fullName evidence="1">Uncharacterized protein</fullName>
    </submittedName>
</protein>
<comment type="caution">
    <text evidence="1">The sequence shown here is derived from an EMBL/GenBank/DDBJ whole genome shotgun (WGS) entry which is preliminary data.</text>
</comment>
<reference evidence="1 2" key="1">
    <citation type="journal article" date="2019" name="ISME J.">
        <title>Candidatus Macondimonas diazotrophica, a novel gammaproteobacterial genus dominating crude-oil-contaminated coastal sediments.</title>
        <authorList>
            <person name="Karthikeyan S."/>
            <person name="Konstantinidis K."/>
        </authorList>
    </citation>
    <scope>NUCLEOTIDE SEQUENCE [LARGE SCALE GENOMIC DNA]</scope>
    <source>
        <strain evidence="1 2">KTK01</strain>
    </source>
</reference>
<name>A0A4Z0F7J9_9GAMM</name>
<organism evidence="1 2">
    <name type="scientific">Candidatus Macondimonas diazotrophica</name>
    <dbReference type="NCBI Taxonomy" id="2305248"/>
    <lineage>
        <taxon>Bacteria</taxon>
        <taxon>Pseudomonadati</taxon>
        <taxon>Pseudomonadota</taxon>
        <taxon>Gammaproteobacteria</taxon>
        <taxon>Chromatiales</taxon>
        <taxon>Ectothiorhodospiraceae</taxon>
        <taxon>Candidatus Macondimonas</taxon>
    </lineage>
</organism>
<dbReference type="EMBL" id="SRIO01000017">
    <property type="protein sequence ID" value="TFZ81687.1"/>
    <property type="molecule type" value="Genomic_DNA"/>
</dbReference>
<dbReference type="AlphaFoldDB" id="A0A4Z0F7J9"/>
<gene>
    <name evidence="1" type="ORF">E4680_11495</name>
</gene>